<dbReference type="Proteomes" id="UP001214576">
    <property type="component" value="Unassembled WGS sequence"/>
</dbReference>
<evidence type="ECO:0000313" key="2">
    <source>
        <dbReference type="EMBL" id="KAI4547693.1"/>
    </source>
</evidence>
<name>A0AAD4YH35_OVIAM</name>
<dbReference type="EMBL" id="JAKZEL010000001">
    <property type="protein sequence ID" value="KAI4547693.1"/>
    <property type="molecule type" value="Genomic_DNA"/>
</dbReference>
<accession>A0AAD4YH35</accession>
<gene>
    <name evidence="2" type="ORF">MG293_000023</name>
</gene>
<organism evidence="2 3">
    <name type="scientific">Ovis ammon polii</name>
    <dbReference type="NCBI Taxonomy" id="230172"/>
    <lineage>
        <taxon>Eukaryota</taxon>
        <taxon>Metazoa</taxon>
        <taxon>Chordata</taxon>
        <taxon>Craniata</taxon>
        <taxon>Vertebrata</taxon>
        <taxon>Euteleostomi</taxon>
        <taxon>Mammalia</taxon>
        <taxon>Eutheria</taxon>
        <taxon>Laurasiatheria</taxon>
        <taxon>Artiodactyla</taxon>
        <taxon>Ruminantia</taxon>
        <taxon>Pecora</taxon>
        <taxon>Bovidae</taxon>
        <taxon>Caprinae</taxon>
        <taxon>Ovis</taxon>
    </lineage>
</organism>
<proteinExistence type="predicted"/>
<feature type="region of interest" description="Disordered" evidence="1">
    <location>
        <begin position="1"/>
        <end position="65"/>
    </location>
</feature>
<comment type="caution">
    <text evidence="2">The sequence shown here is derived from an EMBL/GenBank/DDBJ whole genome shotgun (WGS) entry which is preliminary data.</text>
</comment>
<dbReference type="AlphaFoldDB" id="A0AAD4YH35"/>
<evidence type="ECO:0000313" key="3">
    <source>
        <dbReference type="Proteomes" id="UP001214576"/>
    </source>
</evidence>
<sequence length="141" mass="15290">MPREAERQSPCTEPVLGAWEGQPPEPVSPRACAPQREAAAAGRLQTAARGKPAQQPGSSSHKRKQSFVCTAASYHTGQGNRLHPDQCKAAWSVDLGQLADTHRYTAEIESSEAVRGVPCGSVQRNVVCVKRERHIEALVLR</sequence>
<keyword evidence="3" id="KW-1185">Reference proteome</keyword>
<reference evidence="2" key="1">
    <citation type="submission" date="2022-03" db="EMBL/GenBank/DDBJ databases">
        <title>Genomic analyses of argali, domestic sheep and their hybrids provide insights into chromosomal evolution, heterosis and genetic basis of agronomic traits.</title>
        <authorList>
            <person name="Li M."/>
        </authorList>
    </citation>
    <scope>NUCLEOTIDE SEQUENCE</scope>
    <source>
        <strain evidence="2">CAU-MHL-2022a</strain>
        <tissue evidence="2">Skin</tissue>
    </source>
</reference>
<protein>
    <submittedName>
        <fullName evidence="2">Uncharacterized protein</fullName>
    </submittedName>
</protein>
<evidence type="ECO:0000256" key="1">
    <source>
        <dbReference type="SAM" id="MobiDB-lite"/>
    </source>
</evidence>
<feature type="compositionally biased region" description="Low complexity" evidence="1">
    <location>
        <begin position="30"/>
        <end position="49"/>
    </location>
</feature>